<accession>B6IGE7</accession>
<dbReference type="AlphaFoldDB" id="B6IGE7"/>
<name>B6IGE7_CAEBR</name>
<feature type="transmembrane region" description="Helical" evidence="1">
    <location>
        <begin position="231"/>
        <end position="250"/>
    </location>
</feature>
<feature type="transmembrane region" description="Helical" evidence="1">
    <location>
        <begin position="256"/>
        <end position="277"/>
    </location>
</feature>
<proteinExistence type="predicted"/>
<dbReference type="CTD" id="68918800"/>
<feature type="transmembrane region" description="Helical" evidence="1">
    <location>
        <begin position="111"/>
        <end position="134"/>
    </location>
</feature>
<keyword evidence="1" id="KW-0472">Membrane</keyword>
<dbReference type="WormBase" id="CBG27346">
    <property type="protein sequence ID" value="CBP40770"/>
    <property type="gene ID" value="WBGene00088760"/>
</dbReference>
<feature type="transmembrane region" description="Helical" evidence="1">
    <location>
        <begin position="28"/>
        <end position="50"/>
    </location>
</feature>
<sequence>MADQVTSENSTMSSMEICARDVSLIESFIFSGIVFYVFMFAMQKIVSFCINYRTDKKITIPYECTLFSKIIAFNEMTVCCFSVFFLIYYALKYNTYFPWIFYSWGPLLGLFAVTKLLTEMLTIAIALVAISVYLYHLTLHQSGWQWSDELICAVWRVISSFVFLKETVIAVWILVASLLMSHPWQVLEYYYVRNPYLGSHLLLLSVIVRFMPGRKAWNELSNSEKMVNKQAFHLMCFQLPVLANVIYYSYGGVGHGTMMLSWIFMSIFLLPLSIRYLEMVEQIKTRLLDANEDATGCTEMGPL</sequence>
<reference evidence="2 3" key="1">
    <citation type="journal article" date="2003" name="PLoS Biol.">
        <title>The genome sequence of Caenorhabditis briggsae: a platform for comparative genomics.</title>
        <authorList>
            <person name="Stein L.D."/>
            <person name="Bao Z."/>
            <person name="Blasiar D."/>
            <person name="Blumenthal T."/>
            <person name="Brent M.R."/>
            <person name="Chen N."/>
            <person name="Chinwalla A."/>
            <person name="Clarke L."/>
            <person name="Clee C."/>
            <person name="Coghlan A."/>
            <person name="Coulson A."/>
            <person name="D'Eustachio P."/>
            <person name="Fitch D.H."/>
            <person name="Fulton L.A."/>
            <person name="Fulton R.E."/>
            <person name="Griffiths-Jones S."/>
            <person name="Harris T.W."/>
            <person name="Hillier L.W."/>
            <person name="Kamath R."/>
            <person name="Kuwabara P.E."/>
            <person name="Mardis E.R."/>
            <person name="Marra M.A."/>
            <person name="Miner T.L."/>
            <person name="Minx P."/>
            <person name="Mullikin J.C."/>
            <person name="Plumb R.W."/>
            <person name="Rogers J."/>
            <person name="Schein J.E."/>
            <person name="Sohrmann M."/>
            <person name="Spieth J."/>
            <person name="Stajich J.E."/>
            <person name="Wei C."/>
            <person name="Willey D."/>
            <person name="Wilson R.K."/>
            <person name="Durbin R."/>
            <person name="Waterston R.H."/>
        </authorList>
    </citation>
    <scope>NUCLEOTIDE SEQUENCE [LARGE SCALE GENOMIC DNA]</scope>
    <source>
        <strain evidence="2 3">AF16</strain>
    </source>
</reference>
<organism evidence="2 3">
    <name type="scientific">Caenorhabditis briggsae</name>
    <dbReference type="NCBI Taxonomy" id="6238"/>
    <lineage>
        <taxon>Eukaryota</taxon>
        <taxon>Metazoa</taxon>
        <taxon>Ecdysozoa</taxon>
        <taxon>Nematoda</taxon>
        <taxon>Chromadorea</taxon>
        <taxon>Rhabditida</taxon>
        <taxon>Rhabditina</taxon>
        <taxon>Rhabditomorpha</taxon>
        <taxon>Rhabditoidea</taxon>
        <taxon>Rhabditidae</taxon>
        <taxon>Peloderinae</taxon>
        <taxon>Caenorhabditis</taxon>
    </lineage>
</organism>
<feature type="transmembrane region" description="Helical" evidence="1">
    <location>
        <begin position="195"/>
        <end position="211"/>
    </location>
</feature>
<gene>
    <name evidence="2 4" type="ORF">CBG27346</name>
    <name evidence="2" type="ORF">CBG_27346</name>
</gene>
<evidence type="ECO:0000313" key="3">
    <source>
        <dbReference type="Proteomes" id="UP000008549"/>
    </source>
</evidence>
<keyword evidence="1" id="KW-0812">Transmembrane</keyword>
<dbReference type="InParanoid" id="B6IGE7"/>
<evidence type="ECO:0000256" key="1">
    <source>
        <dbReference type="SAM" id="Phobius"/>
    </source>
</evidence>
<dbReference type="OMA" id="MEICARD"/>
<evidence type="ECO:0000313" key="2">
    <source>
        <dbReference type="EMBL" id="CAR98977.1"/>
    </source>
</evidence>
<dbReference type="KEGG" id="cbr:CBG_27346"/>
<dbReference type="HOGENOM" id="CLU_918990_0_0_1"/>
<dbReference type="EMBL" id="HE601320">
    <property type="protein sequence ID" value="CAR98977.1"/>
    <property type="molecule type" value="Genomic_DNA"/>
</dbReference>
<feature type="transmembrane region" description="Helical" evidence="1">
    <location>
        <begin position="154"/>
        <end position="175"/>
    </location>
</feature>
<dbReference type="Proteomes" id="UP000008549">
    <property type="component" value="Unassembled WGS sequence"/>
</dbReference>
<reference evidence="2 3" key="2">
    <citation type="journal article" date="2011" name="PLoS Genet.">
        <title>Caenorhabditis briggsae recombinant inbred line genotypes reveal inter-strain incompatibility and the evolution of recombination.</title>
        <authorList>
            <person name="Ross J.A."/>
            <person name="Koboldt D.C."/>
            <person name="Staisch J.E."/>
            <person name="Chamberlin H.M."/>
            <person name="Gupta B.P."/>
            <person name="Miller R.D."/>
            <person name="Baird S.E."/>
            <person name="Haag E.S."/>
        </authorList>
    </citation>
    <scope>NUCLEOTIDE SEQUENCE [LARGE SCALE GENOMIC DNA]</scope>
    <source>
        <strain evidence="2 3">AF16</strain>
    </source>
</reference>
<dbReference type="GeneID" id="68918800"/>
<keyword evidence="3" id="KW-1185">Reference proteome</keyword>
<dbReference type="RefSeq" id="XP_045098544.1">
    <property type="nucleotide sequence ID" value="XM_045237131.1"/>
</dbReference>
<feature type="transmembrane region" description="Helical" evidence="1">
    <location>
        <begin position="71"/>
        <end position="91"/>
    </location>
</feature>
<keyword evidence="1" id="KW-1133">Transmembrane helix</keyword>
<evidence type="ECO:0000313" key="4">
    <source>
        <dbReference type="WormBase" id="CBG27346"/>
    </source>
</evidence>
<protein>
    <submittedName>
        <fullName evidence="2">Protein CBG27346</fullName>
    </submittedName>
</protein>